<accession>A0AAX1NDV6</accession>
<dbReference type="InterPro" id="IPR025345">
    <property type="entry name" value="DUF4249"/>
</dbReference>
<evidence type="ECO:0000313" key="2">
    <source>
        <dbReference type="Proteomes" id="UP000678679"/>
    </source>
</evidence>
<reference evidence="1 2" key="1">
    <citation type="submission" date="2021-05" db="EMBL/GenBank/DDBJ databases">
        <title>Comparative genomic studies on the polysaccharide-degrading batcterial strains of the Flammeovirga genus.</title>
        <authorList>
            <person name="Zewei F."/>
            <person name="Zheng Z."/>
            <person name="Yu L."/>
            <person name="Ruyue G."/>
            <person name="Yanhong M."/>
            <person name="Yuanyuan C."/>
            <person name="Jingyan G."/>
            <person name="Wenjun H."/>
        </authorList>
    </citation>
    <scope>NUCLEOTIDE SEQUENCE [LARGE SCALE GENOMIC DNA]</scope>
    <source>
        <strain evidence="1 2">NBRC:100898</strain>
    </source>
</reference>
<dbReference type="RefSeq" id="WP_169661842.1">
    <property type="nucleotide sequence ID" value="NZ_CP076133.1"/>
</dbReference>
<organism evidence="1 2">
    <name type="scientific">Flammeovirga yaeyamensis</name>
    <dbReference type="NCBI Taxonomy" id="367791"/>
    <lineage>
        <taxon>Bacteria</taxon>
        <taxon>Pseudomonadati</taxon>
        <taxon>Bacteroidota</taxon>
        <taxon>Cytophagia</taxon>
        <taxon>Cytophagales</taxon>
        <taxon>Flammeovirgaceae</taxon>
        <taxon>Flammeovirga</taxon>
    </lineage>
</organism>
<keyword evidence="2" id="KW-1185">Reference proteome</keyword>
<evidence type="ECO:0000313" key="1">
    <source>
        <dbReference type="EMBL" id="QWG05507.1"/>
    </source>
</evidence>
<dbReference type="Proteomes" id="UP000678679">
    <property type="component" value="Chromosome 2"/>
</dbReference>
<dbReference type="Pfam" id="PF14054">
    <property type="entry name" value="DUF4249"/>
    <property type="match status" value="1"/>
</dbReference>
<sequence>MKAIKIVFTLIVLAFIVTACEKVIDVDLNDAEPRIVIEAVIWEGEHDMVVKVSKTAPYFDNSPSEKISNASIKLKYDDTTQDVPNTGEGEYRFAINAKAGTTYNLEVMVEGETYTASTSMLDKIAIDSAYSVYEEGFGPIEAGYKVYLKYQDPANVPNYYRLMYDLNGQFQNEPGDLRVYNDTRNDGLEVELGLLTKSFEVGDTLDLTFIHFDEPSYDYFSTLGDIIGGGGPGPSGGSAAPGNPLSNWSNNALGYFSAYNYDTAKVVVIE</sequence>
<protein>
    <submittedName>
        <fullName evidence="1">DUF4249 domain-containing protein</fullName>
    </submittedName>
</protein>
<gene>
    <name evidence="1" type="ORF">KMW28_24110</name>
</gene>
<dbReference type="EMBL" id="CP076133">
    <property type="protein sequence ID" value="QWG05507.1"/>
    <property type="molecule type" value="Genomic_DNA"/>
</dbReference>
<name>A0AAX1NDV6_9BACT</name>
<dbReference type="AlphaFoldDB" id="A0AAX1NDV6"/>
<proteinExistence type="predicted"/>
<dbReference type="KEGG" id="fya:KMW28_24110"/>
<dbReference type="PROSITE" id="PS51257">
    <property type="entry name" value="PROKAR_LIPOPROTEIN"/>
    <property type="match status" value="1"/>
</dbReference>